<dbReference type="AlphaFoldDB" id="A0AA38I187"/>
<dbReference type="Proteomes" id="UP001168821">
    <property type="component" value="Unassembled WGS sequence"/>
</dbReference>
<organism evidence="1 2">
    <name type="scientific">Zophobas morio</name>
    <dbReference type="NCBI Taxonomy" id="2755281"/>
    <lineage>
        <taxon>Eukaryota</taxon>
        <taxon>Metazoa</taxon>
        <taxon>Ecdysozoa</taxon>
        <taxon>Arthropoda</taxon>
        <taxon>Hexapoda</taxon>
        <taxon>Insecta</taxon>
        <taxon>Pterygota</taxon>
        <taxon>Neoptera</taxon>
        <taxon>Endopterygota</taxon>
        <taxon>Coleoptera</taxon>
        <taxon>Polyphaga</taxon>
        <taxon>Cucujiformia</taxon>
        <taxon>Tenebrionidae</taxon>
        <taxon>Zophobas</taxon>
    </lineage>
</organism>
<proteinExistence type="predicted"/>
<accession>A0AA38I187</accession>
<name>A0AA38I187_9CUCU</name>
<keyword evidence="2" id="KW-1185">Reference proteome</keyword>
<sequence>MESRLICDGTMGLLGEETRDMRVCERELGPADHRSARSINDVCGPRLSHTLCSSTYQQIRVHADTQRPTHQRAGIQTPKLWDFSAIESRPWIENIIP</sequence>
<dbReference type="EMBL" id="JALNTZ010000006">
    <property type="protein sequence ID" value="KAJ3647341.1"/>
    <property type="molecule type" value="Genomic_DNA"/>
</dbReference>
<reference evidence="1" key="1">
    <citation type="journal article" date="2023" name="G3 (Bethesda)">
        <title>Whole genome assemblies of Zophobas morio and Tenebrio molitor.</title>
        <authorList>
            <person name="Kaur S."/>
            <person name="Stinson S.A."/>
            <person name="diCenzo G.C."/>
        </authorList>
    </citation>
    <scope>NUCLEOTIDE SEQUENCE</scope>
    <source>
        <strain evidence="1">QUZm001</strain>
    </source>
</reference>
<evidence type="ECO:0000313" key="1">
    <source>
        <dbReference type="EMBL" id="KAJ3647341.1"/>
    </source>
</evidence>
<evidence type="ECO:0000313" key="2">
    <source>
        <dbReference type="Proteomes" id="UP001168821"/>
    </source>
</evidence>
<protein>
    <submittedName>
        <fullName evidence="1">Uncharacterized protein</fullName>
    </submittedName>
</protein>
<comment type="caution">
    <text evidence="1">The sequence shown here is derived from an EMBL/GenBank/DDBJ whole genome shotgun (WGS) entry which is preliminary data.</text>
</comment>
<gene>
    <name evidence="1" type="ORF">Zmor_019225</name>
</gene>